<dbReference type="Proteomes" id="UP001607069">
    <property type="component" value="Unassembled WGS sequence"/>
</dbReference>
<comment type="caution">
    <text evidence="1">The sequence shown here is derived from an EMBL/GenBank/DDBJ whole genome shotgun (WGS) entry which is preliminary data.</text>
</comment>
<sequence length="207" mass="23384">MEIAKLILDYIKVLIWPGVAMFVLLRFRANISDLISRTRTLSTPAGSLEFAEEVRALRDAVESREENLDHAEAAEGREVPQARDDRTAFDIYRDIAITTPEAAVMAAWLHVEKKLKEAVDVLYADAGGSQSLKASTIDQFRQPRSTQLAHALEARGWDSEWVDLTNKLRRVRNQASHQVLISSSTAREYVESCEFLVWAIDELVDNN</sequence>
<gene>
    <name evidence="1" type="ORF">ACG5V6_12375</name>
</gene>
<evidence type="ECO:0008006" key="3">
    <source>
        <dbReference type="Google" id="ProtNLM"/>
    </source>
</evidence>
<dbReference type="EMBL" id="JBIHMK010000039">
    <property type="protein sequence ID" value="MFH0249008.1"/>
    <property type="molecule type" value="Genomic_DNA"/>
</dbReference>
<evidence type="ECO:0000313" key="1">
    <source>
        <dbReference type="EMBL" id="MFH0249008.1"/>
    </source>
</evidence>
<organism evidence="1 2">
    <name type="scientific">Streptomyces chitinivorans</name>
    <dbReference type="NCBI Taxonomy" id="1257027"/>
    <lineage>
        <taxon>Bacteria</taxon>
        <taxon>Bacillati</taxon>
        <taxon>Actinomycetota</taxon>
        <taxon>Actinomycetes</taxon>
        <taxon>Kitasatosporales</taxon>
        <taxon>Streptomycetaceae</taxon>
        <taxon>Streptomyces</taxon>
    </lineage>
</organism>
<reference evidence="1 2" key="1">
    <citation type="submission" date="2024-10" db="EMBL/GenBank/DDBJ databases">
        <authorList>
            <person name="Cho J.-C."/>
        </authorList>
    </citation>
    <scope>NUCLEOTIDE SEQUENCE [LARGE SCALE GENOMIC DNA]</scope>
    <source>
        <strain evidence="1 2">KCTC29696</strain>
    </source>
</reference>
<name>A0ABW7HSZ1_9ACTN</name>
<keyword evidence="2" id="KW-1185">Reference proteome</keyword>
<dbReference type="RefSeq" id="WP_279949571.1">
    <property type="nucleotide sequence ID" value="NZ_BAABEN010000013.1"/>
</dbReference>
<proteinExistence type="predicted"/>
<accession>A0ABW7HSZ1</accession>
<protein>
    <recommendedName>
        <fullName evidence="3">DUF4145 domain-containing protein</fullName>
    </recommendedName>
</protein>
<evidence type="ECO:0000313" key="2">
    <source>
        <dbReference type="Proteomes" id="UP001607069"/>
    </source>
</evidence>